<dbReference type="PROSITE" id="PS00671">
    <property type="entry name" value="D_2_HYDROXYACID_DH_3"/>
    <property type="match status" value="1"/>
</dbReference>
<dbReference type="EC" id="1.1.1.28" evidence="7"/>
<evidence type="ECO:0000259" key="6">
    <source>
        <dbReference type="Pfam" id="PF02826"/>
    </source>
</evidence>
<dbReference type="InterPro" id="IPR058205">
    <property type="entry name" value="D-LDH-like"/>
</dbReference>
<comment type="similarity">
    <text evidence="1 4">Belongs to the D-isomer specific 2-hydroxyacid dehydrogenase family.</text>
</comment>
<name>A0ABZ3ER41_9FIRM</name>
<evidence type="ECO:0000313" key="7">
    <source>
        <dbReference type="EMBL" id="XAH72683.1"/>
    </source>
</evidence>
<organism evidence="7 8">
    <name type="scientific">Kineothrix sedimenti</name>
    <dbReference type="NCBI Taxonomy" id="3123317"/>
    <lineage>
        <taxon>Bacteria</taxon>
        <taxon>Bacillati</taxon>
        <taxon>Bacillota</taxon>
        <taxon>Clostridia</taxon>
        <taxon>Lachnospirales</taxon>
        <taxon>Lachnospiraceae</taxon>
        <taxon>Kineothrix</taxon>
    </lineage>
</organism>
<dbReference type="InterPro" id="IPR006140">
    <property type="entry name" value="D-isomer_DH_NAD-bd"/>
</dbReference>
<sequence length="344" mass="38787">MKIAFYDAKAYDIAYFDHENEKYGYKLKYFDYHLGPETARLAAGYDAVCAFVNDVIDEPTINALYEAGIRHIALRCAGYNNVDFKTAYGKCHITRVPAYSPYAVAEHAAALMLTLNRKTHRAYIRTRDNNFTINGLMGFDLHGKTAGVVGTGKIGRIFIDICRGFGMNIVAYDPFPAKDTDFEYATLDELFRRSDVISLHCPLTPDTHYIINEESISKMKPGGLILNTSRGALIDTRALIEALKERRIGGAALDVYEEENEYFFEDFSDNIVSDDTLTRLIAFPNVLVTSHQAFFTKEALEQIAAVTLQNIKEFEEGGPLPNEICYNCMKKGTNDCRKDSKRCF</sequence>
<evidence type="ECO:0000256" key="2">
    <source>
        <dbReference type="ARBA" id="ARBA00023002"/>
    </source>
</evidence>
<dbReference type="InterPro" id="IPR006139">
    <property type="entry name" value="D-isomer_2_OHA_DH_cat_dom"/>
</dbReference>
<dbReference type="PROSITE" id="PS00065">
    <property type="entry name" value="D_2_HYDROXYACID_DH_1"/>
    <property type="match status" value="1"/>
</dbReference>
<feature type="domain" description="D-isomer specific 2-hydroxyacid dehydrogenase catalytic" evidence="5">
    <location>
        <begin position="3"/>
        <end position="324"/>
    </location>
</feature>
<protein>
    <submittedName>
        <fullName evidence="7">2-hydroxyacid dehydrogenase</fullName>
        <ecNumber evidence="7">1.1.1.28</ecNumber>
    </submittedName>
</protein>
<dbReference type="SUPFAM" id="SSF51735">
    <property type="entry name" value="NAD(P)-binding Rossmann-fold domains"/>
    <property type="match status" value="1"/>
</dbReference>
<dbReference type="GO" id="GO:0008720">
    <property type="term" value="F:D-lactate dehydrogenase (NAD+) activity"/>
    <property type="evidence" value="ECO:0007669"/>
    <property type="project" value="UniProtKB-EC"/>
</dbReference>
<keyword evidence="8" id="KW-1185">Reference proteome</keyword>
<dbReference type="PANTHER" id="PTHR43026">
    <property type="entry name" value="2-HYDROXYACID DEHYDROGENASE HOMOLOG 1-RELATED"/>
    <property type="match status" value="1"/>
</dbReference>
<dbReference type="Gene3D" id="3.40.50.720">
    <property type="entry name" value="NAD(P)-binding Rossmann-like Domain"/>
    <property type="match status" value="2"/>
</dbReference>
<evidence type="ECO:0000256" key="3">
    <source>
        <dbReference type="ARBA" id="ARBA00023027"/>
    </source>
</evidence>
<dbReference type="Pfam" id="PF02826">
    <property type="entry name" value="2-Hacid_dh_C"/>
    <property type="match status" value="1"/>
</dbReference>
<keyword evidence="2 4" id="KW-0560">Oxidoreductase</keyword>
<gene>
    <name evidence="7" type="ORF">V6984_14340</name>
</gene>
<dbReference type="CDD" id="cd12183">
    <property type="entry name" value="LDH_like_2"/>
    <property type="match status" value="1"/>
</dbReference>
<feature type="domain" description="D-isomer specific 2-hydroxyacid dehydrogenase NAD-binding" evidence="6">
    <location>
        <begin position="110"/>
        <end position="293"/>
    </location>
</feature>
<proteinExistence type="inferred from homology"/>
<reference evidence="7 8" key="1">
    <citation type="submission" date="2024-02" db="EMBL/GenBank/DDBJ databases">
        <title>Bacterial strain from lacustrine sediment.</title>
        <authorList>
            <person name="Petit C."/>
            <person name="Fadhlaoui K."/>
        </authorList>
    </citation>
    <scope>NUCLEOTIDE SEQUENCE [LARGE SCALE GENOMIC DNA]</scope>
    <source>
        <strain evidence="7 8">IPX-CK</strain>
    </source>
</reference>
<dbReference type="RefSeq" id="WP_342756296.1">
    <property type="nucleotide sequence ID" value="NZ_CP146256.1"/>
</dbReference>
<evidence type="ECO:0000256" key="4">
    <source>
        <dbReference type="RuleBase" id="RU003719"/>
    </source>
</evidence>
<dbReference type="InterPro" id="IPR029753">
    <property type="entry name" value="D-isomer_DH_CS"/>
</dbReference>
<evidence type="ECO:0000256" key="1">
    <source>
        <dbReference type="ARBA" id="ARBA00005854"/>
    </source>
</evidence>
<dbReference type="PANTHER" id="PTHR43026:SF1">
    <property type="entry name" value="2-HYDROXYACID DEHYDROGENASE HOMOLOG 1-RELATED"/>
    <property type="match status" value="1"/>
</dbReference>
<accession>A0ABZ3ER41</accession>
<dbReference type="Proteomes" id="UP001451571">
    <property type="component" value="Chromosome"/>
</dbReference>
<dbReference type="InterPro" id="IPR036291">
    <property type="entry name" value="NAD(P)-bd_dom_sf"/>
</dbReference>
<evidence type="ECO:0000313" key="8">
    <source>
        <dbReference type="Proteomes" id="UP001451571"/>
    </source>
</evidence>
<dbReference type="Pfam" id="PF00389">
    <property type="entry name" value="2-Hacid_dh"/>
    <property type="match status" value="1"/>
</dbReference>
<dbReference type="EMBL" id="CP146256">
    <property type="protein sequence ID" value="XAH72683.1"/>
    <property type="molecule type" value="Genomic_DNA"/>
</dbReference>
<keyword evidence="3" id="KW-0520">NAD</keyword>
<dbReference type="PROSITE" id="PS00670">
    <property type="entry name" value="D_2_HYDROXYACID_DH_2"/>
    <property type="match status" value="1"/>
</dbReference>
<dbReference type="SUPFAM" id="SSF52283">
    <property type="entry name" value="Formate/glycerate dehydrogenase catalytic domain-like"/>
    <property type="match status" value="1"/>
</dbReference>
<evidence type="ECO:0000259" key="5">
    <source>
        <dbReference type="Pfam" id="PF00389"/>
    </source>
</evidence>
<dbReference type="InterPro" id="IPR029752">
    <property type="entry name" value="D-isomer_DH_CS1"/>
</dbReference>